<dbReference type="SUPFAM" id="SSF47473">
    <property type="entry name" value="EF-hand"/>
    <property type="match status" value="1"/>
</dbReference>
<dbReference type="EMBL" id="WIXK01000005">
    <property type="protein sequence ID" value="MQY43229.1"/>
    <property type="molecule type" value="Genomic_DNA"/>
</dbReference>
<dbReference type="InterPro" id="IPR039647">
    <property type="entry name" value="EF_hand_pair_protein_CML-like"/>
</dbReference>
<sequence length="157" mass="16797">MKQITFIALIAAGASLIGAGSVLAYSGKGHGARPSFEMLDADGNGEVTQEEMQSLRAREFTASDTDGDGNLSVEELAAKRAQRAETRIQRMVEKFDADGDGALSLAEMPGPKDPTKRFDRLDSDGNGAISQEEFESARKEHGGRSKKHCKDKAGAHD</sequence>
<keyword evidence="7" id="KW-1185">Reference proteome</keyword>
<feature type="signal peptide" evidence="4">
    <location>
        <begin position="1"/>
        <end position="24"/>
    </location>
</feature>
<evidence type="ECO:0000259" key="5">
    <source>
        <dbReference type="PROSITE" id="PS50222"/>
    </source>
</evidence>
<reference evidence="6 7" key="1">
    <citation type="submission" date="2019-10" db="EMBL/GenBank/DDBJ databases">
        <title>Epibacterium sp. nov., isolated from seawater.</title>
        <authorList>
            <person name="Zhang X."/>
            <person name="Li N."/>
        </authorList>
    </citation>
    <scope>NUCLEOTIDE SEQUENCE [LARGE SCALE GENOMIC DNA]</scope>
    <source>
        <strain evidence="6 7">SM1969</strain>
    </source>
</reference>
<comment type="caution">
    <text evidence="6">The sequence shown here is derived from an EMBL/GenBank/DDBJ whole genome shotgun (WGS) entry which is preliminary data.</text>
</comment>
<dbReference type="AlphaFoldDB" id="A0A844AML0"/>
<keyword evidence="4" id="KW-0732">Signal</keyword>
<feature type="domain" description="EF-hand" evidence="5">
    <location>
        <begin position="109"/>
        <end position="144"/>
    </location>
</feature>
<gene>
    <name evidence="6" type="ORF">GG681_11305</name>
</gene>
<feature type="compositionally biased region" description="Basic and acidic residues" evidence="3">
    <location>
        <begin position="113"/>
        <end position="123"/>
    </location>
</feature>
<dbReference type="Proteomes" id="UP000436694">
    <property type="component" value="Unassembled WGS sequence"/>
</dbReference>
<evidence type="ECO:0000313" key="7">
    <source>
        <dbReference type="Proteomes" id="UP000436694"/>
    </source>
</evidence>
<dbReference type="InterPro" id="IPR018247">
    <property type="entry name" value="EF_Hand_1_Ca_BS"/>
</dbReference>
<keyword evidence="1" id="KW-0479">Metal-binding</keyword>
<dbReference type="Gene3D" id="1.10.238.10">
    <property type="entry name" value="EF-hand"/>
    <property type="match status" value="3"/>
</dbReference>
<dbReference type="InterPro" id="IPR002048">
    <property type="entry name" value="EF_hand_dom"/>
</dbReference>
<organism evidence="6 7">
    <name type="scientific">Tritonibacter aquimaris</name>
    <dbReference type="NCBI Taxonomy" id="2663379"/>
    <lineage>
        <taxon>Bacteria</taxon>
        <taxon>Pseudomonadati</taxon>
        <taxon>Pseudomonadota</taxon>
        <taxon>Alphaproteobacteria</taxon>
        <taxon>Rhodobacterales</taxon>
        <taxon>Paracoccaceae</taxon>
        <taxon>Tritonibacter</taxon>
    </lineage>
</organism>
<protein>
    <submittedName>
        <fullName evidence="6">Calcium-binding protein</fullName>
    </submittedName>
</protein>
<dbReference type="InterPro" id="IPR011992">
    <property type="entry name" value="EF-hand-dom_pair"/>
</dbReference>
<evidence type="ECO:0000256" key="4">
    <source>
        <dbReference type="SAM" id="SignalP"/>
    </source>
</evidence>
<dbReference type="PANTHER" id="PTHR10891">
    <property type="entry name" value="EF-HAND CALCIUM-BINDING DOMAIN CONTAINING PROTEIN"/>
    <property type="match status" value="1"/>
</dbReference>
<feature type="chain" id="PRO_5032403027" evidence="4">
    <location>
        <begin position="25"/>
        <end position="157"/>
    </location>
</feature>
<evidence type="ECO:0000256" key="1">
    <source>
        <dbReference type="ARBA" id="ARBA00022723"/>
    </source>
</evidence>
<dbReference type="Pfam" id="PF13202">
    <property type="entry name" value="EF-hand_5"/>
    <property type="match status" value="4"/>
</dbReference>
<dbReference type="SMART" id="SM00054">
    <property type="entry name" value="EFh"/>
    <property type="match status" value="2"/>
</dbReference>
<evidence type="ECO:0000256" key="3">
    <source>
        <dbReference type="SAM" id="MobiDB-lite"/>
    </source>
</evidence>
<proteinExistence type="predicted"/>
<feature type="region of interest" description="Disordered" evidence="3">
    <location>
        <begin position="98"/>
        <end position="157"/>
    </location>
</feature>
<name>A0A844AML0_9RHOB</name>
<keyword evidence="2" id="KW-0677">Repeat</keyword>
<evidence type="ECO:0000313" key="6">
    <source>
        <dbReference type="EMBL" id="MQY43229.1"/>
    </source>
</evidence>
<dbReference type="GO" id="GO:0005509">
    <property type="term" value="F:calcium ion binding"/>
    <property type="evidence" value="ECO:0007669"/>
    <property type="project" value="InterPro"/>
</dbReference>
<dbReference type="PROSITE" id="PS50222">
    <property type="entry name" value="EF_HAND_2"/>
    <property type="match status" value="1"/>
</dbReference>
<accession>A0A844AML0</accession>
<dbReference type="PROSITE" id="PS00018">
    <property type="entry name" value="EF_HAND_1"/>
    <property type="match status" value="3"/>
</dbReference>
<dbReference type="RefSeq" id="WP_153548121.1">
    <property type="nucleotide sequence ID" value="NZ_WIXK01000005.1"/>
</dbReference>
<evidence type="ECO:0000256" key="2">
    <source>
        <dbReference type="ARBA" id="ARBA00022737"/>
    </source>
</evidence>